<dbReference type="OrthoDB" id="166934at2"/>
<comment type="caution">
    <text evidence="4">The sequence shown here is derived from an EMBL/GenBank/DDBJ whole genome shotgun (WGS) entry which is preliminary data.</text>
</comment>
<comment type="similarity">
    <text evidence="1">Belongs to the glycosyl hydrolase 25 family.</text>
</comment>
<dbReference type="GO" id="GO:0016052">
    <property type="term" value="P:carbohydrate catabolic process"/>
    <property type="evidence" value="ECO:0007669"/>
    <property type="project" value="TreeGrafter"/>
</dbReference>
<dbReference type="AlphaFoldDB" id="A0A0P6WY27"/>
<dbReference type="Pfam" id="PF01183">
    <property type="entry name" value="Glyco_hydro_25"/>
    <property type="match status" value="1"/>
</dbReference>
<keyword evidence="3" id="KW-0326">Glycosidase</keyword>
<evidence type="ECO:0000256" key="1">
    <source>
        <dbReference type="ARBA" id="ARBA00010646"/>
    </source>
</evidence>
<dbReference type="SMART" id="SM00641">
    <property type="entry name" value="Glyco_25"/>
    <property type="match status" value="1"/>
</dbReference>
<evidence type="ECO:0000256" key="2">
    <source>
        <dbReference type="ARBA" id="ARBA00022801"/>
    </source>
</evidence>
<name>A0A0P6WY27_9CHLR</name>
<evidence type="ECO:0000313" key="4">
    <source>
        <dbReference type="EMBL" id="KPL71309.1"/>
    </source>
</evidence>
<sequence length="266" mass="29921">MILGIDVSRWQSKVDWALLKSNGVEFVFIKATQGNYMTDQMMVKHVEGANKAGMIIGLYHWCDPTVDAVAQAEYFLNAVSGLPYKMISADVEQQWGDWKEWSNGRVTKIVSPSVISQNAKTILETWAKRTKIPLIVYSRASFINTYAKPAQSWLPKYPLWMAHYPYNSTTVRTTWQNFSSTYKPSIAGPALPSGSSKWTFWQFTGDKFILPGCESLLDINYFNGDLIDLQKFAGVTPGSTTPSTTLTVEERLARLEAQAKAHGWTL</sequence>
<evidence type="ECO:0000313" key="5">
    <source>
        <dbReference type="Proteomes" id="UP000050430"/>
    </source>
</evidence>
<evidence type="ECO:0008006" key="6">
    <source>
        <dbReference type="Google" id="ProtNLM"/>
    </source>
</evidence>
<organism evidence="4 5">
    <name type="scientific">Leptolinea tardivitalis</name>
    <dbReference type="NCBI Taxonomy" id="229920"/>
    <lineage>
        <taxon>Bacteria</taxon>
        <taxon>Bacillati</taxon>
        <taxon>Chloroflexota</taxon>
        <taxon>Anaerolineae</taxon>
        <taxon>Anaerolineales</taxon>
        <taxon>Anaerolineaceae</taxon>
        <taxon>Leptolinea</taxon>
    </lineage>
</organism>
<dbReference type="InterPro" id="IPR018077">
    <property type="entry name" value="Glyco_hydro_fam25_subgr"/>
</dbReference>
<dbReference type="RefSeq" id="WP_062423433.1">
    <property type="nucleotide sequence ID" value="NZ_BBYA01000015.1"/>
</dbReference>
<keyword evidence="2" id="KW-0378">Hydrolase</keyword>
<dbReference type="GO" id="GO:0009253">
    <property type="term" value="P:peptidoglycan catabolic process"/>
    <property type="evidence" value="ECO:0007669"/>
    <property type="project" value="InterPro"/>
</dbReference>
<proteinExistence type="inferred from homology"/>
<dbReference type="InterPro" id="IPR002053">
    <property type="entry name" value="Glyco_hydro_25"/>
</dbReference>
<dbReference type="EMBL" id="LGCK01000011">
    <property type="protein sequence ID" value="KPL71309.1"/>
    <property type="molecule type" value="Genomic_DNA"/>
</dbReference>
<dbReference type="STRING" id="229920.ADM99_11450"/>
<keyword evidence="5" id="KW-1185">Reference proteome</keyword>
<gene>
    <name evidence="4" type="ORF">ADM99_11450</name>
</gene>
<accession>A0A0P6WY27</accession>
<dbReference type="Proteomes" id="UP000050430">
    <property type="component" value="Unassembled WGS sequence"/>
</dbReference>
<dbReference type="Gene3D" id="3.20.20.80">
    <property type="entry name" value="Glycosidases"/>
    <property type="match status" value="1"/>
</dbReference>
<evidence type="ECO:0000256" key="3">
    <source>
        <dbReference type="ARBA" id="ARBA00023295"/>
    </source>
</evidence>
<dbReference type="InterPro" id="IPR017853">
    <property type="entry name" value="GH"/>
</dbReference>
<reference evidence="4 5" key="1">
    <citation type="submission" date="2015-07" db="EMBL/GenBank/DDBJ databases">
        <title>Genome sequence of Leptolinea tardivitalis DSM 16556.</title>
        <authorList>
            <person name="Hemp J."/>
            <person name="Ward L.M."/>
            <person name="Pace L.A."/>
            <person name="Fischer W.W."/>
        </authorList>
    </citation>
    <scope>NUCLEOTIDE SEQUENCE [LARGE SCALE GENOMIC DNA]</scope>
    <source>
        <strain evidence="4 5">YMTK-2</strain>
    </source>
</reference>
<dbReference type="PROSITE" id="PS51904">
    <property type="entry name" value="GLYCOSYL_HYDROL_F25_2"/>
    <property type="match status" value="1"/>
</dbReference>
<dbReference type="GO" id="GO:0016998">
    <property type="term" value="P:cell wall macromolecule catabolic process"/>
    <property type="evidence" value="ECO:0007669"/>
    <property type="project" value="InterPro"/>
</dbReference>
<dbReference type="SUPFAM" id="SSF51445">
    <property type="entry name" value="(Trans)glycosidases"/>
    <property type="match status" value="1"/>
</dbReference>
<dbReference type="CDD" id="cd00599">
    <property type="entry name" value="GH25_muramidase"/>
    <property type="match status" value="1"/>
</dbReference>
<dbReference type="PANTHER" id="PTHR34135:SF2">
    <property type="entry name" value="LYSOZYME"/>
    <property type="match status" value="1"/>
</dbReference>
<protein>
    <recommendedName>
        <fullName evidence="6">Glycoside hydrolase</fullName>
    </recommendedName>
</protein>
<dbReference type="GO" id="GO:0003796">
    <property type="term" value="F:lysozyme activity"/>
    <property type="evidence" value="ECO:0007669"/>
    <property type="project" value="InterPro"/>
</dbReference>
<dbReference type="PANTHER" id="PTHR34135">
    <property type="entry name" value="LYSOZYME"/>
    <property type="match status" value="1"/>
</dbReference>